<dbReference type="AlphaFoldDB" id="A0A5A7SFN7"/>
<comment type="caution">
    <text evidence="2">The sequence shown here is derived from an EMBL/GenBank/DDBJ whole genome shotgun (WGS) entry which is preliminary data.</text>
</comment>
<dbReference type="OrthoDB" id="68373at2"/>
<dbReference type="Pfam" id="PF13026">
    <property type="entry name" value="DUF3887"/>
    <property type="match status" value="1"/>
</dbReference>
<reference evidence="2 3" key="1">
    <citation type="submission" date="2019-07" db="EMBL/GenBank/DDBJ databases">
        <title>Rhodococcus cavernicolus sp. nov., isolated from a cave.</title>
        <authorList>
            <person name="Lee S.D."/>
        </authorList>
    </citation>
    <scope>NUCLEOTIDE SEQUENCE [LARGE SCALE GENOMIC DNA]</scope>
    <source>
        <strain evidence="2 3">C1-24</strain>
    </source>
</reference>
<name>A0A5A7SFN7_9NOCA</name>
<organism evidence="2 3">
    <name type="scientific">Antrihabitans cavernicola</name>
    <dbReference type="NCBI Taxonomy" id="2495913"/>
    <lineage>
        <taxon>Bacteria</taxon>
        <taxon>Bacillati</taxon>
        <taxon>Actinomycetota</taxon>
        <taxon>Actinomycetes</taxon>
        <taxon>Mycobacteriales</taxon>
        <taxon>Nocardiaceae</taxon>
        <taxon>Antrihabitans</taxon>
    </lineage>
</organism>
<dbReference type="Proteomes" id="UP000322244">
    <property type="component" value="Unassembled WGS sequence"/>
</dbReference>
<protein>
    <submittedName>
        <fullName evidence="2">DUF3887 domain-containing protein</fullName>
    </submittedName>
</protein>
<evidence type="ECO:0000259" key="1">
    <source>
        <dbReference type="Pfam" id="PF13026"/>
    </source>
</evidence>
<dbReference type="RefSeq" id="WP_149428724.1">
    <property type="nucleotide sequence ID" value="NZ_VLNY01000001.1"/>
</dbReference>
<accession>A0A5A7SFN7</accession>
<gene>
    <name evidence="2" type="ORF">FOY51_03245</name>
</gene>
<sequence>MGEDEHTQADVDGARQAGVSWEEIGASLGISRQAAFQRFGRPIDPRSGTPMDKSTLPDAQARTFAIIDHYGSADWGSIRARFDDRMSAGLSAETLADNWASVIGAVGSLEGSGTAFVRRRGDYTVVDVPMSFEAGERTLRVSYDAVGKVAGLFILKPEFGEKA</sequence>
<feature type="domain" description="DUF3887" evidence="1">
    <location>
        <begin position="66"/>
        <end position="152"/>
    </location>
</feature>
<proteinExistence type="predicted"/>
<dbReference type="InterPro" id="IPR024981">
    <property type="entry name" value="DUF3887"/>
</dbReference>
<evidence type="ECO:0000313" key="3">
    <source>
        <dbReference type="Proteomes" id="UP000322244"/>
    </source>
</evidence>
<keyword evidence="3" id="KW-1185">Reference proteome</keyword>
<dbReference type="Gene3D" id="3.10.450.590">
    <property type="match status" value="1"/>
</dbReference>
<dbReference type="EMBL" id="VLNY01000001">
    <property type="protein sequence ID" value="KAA0024948.1"/>
    <property type="molecule type" value="Genomic_DNA"/>
</dbReference>
<evidence type="ECO:0000313" key="2">
    <source>
        <dbReference type="EMBL" id="KAA0024948.1"/>
    </source>
</evidence>